<comment type="similarity">
    <text evidence="2">Belongs to the TMC family.</text>
</comment>
<comment type="subcellular location">
    <subcellularLocation>
        <location evidence="1">Membrane</location>
        <topology evidence="1">Multi-pass membrane protein</topology>
    </subcellularLocation>
</comment>
<accession>A0A9W9YGJ3</accession>
<dbReference type="EMBL" id="MU827784">
    <property type="protein sequence ID" value="KAJ7334426.1"/>
    <property type="molecule type" value="Genomic_DNA"/>
</dbReference>
<feature type="transmembrane region" description="Helical" evidence="7">
    <location>
        <begin position="491"/>
        <end position="512"/>
    </location>
</feature>
<dbReference type="GO" id="GO:0008381">
    <property type="term" value="F:mechanosensitive monoatomic ion channel activity"/>
    <property type="evidence" value="ECO:0007669"/>
    <property type="project" value="TreeGrafter"/>
</dbReference>
<dbReference type="PANTHER" id="PTHR23302:SF40">
    <property type="entry name" value="TRANSMEMBRANE CHANNEL-LIKE PROTEIN"/>
    <property type="match status" value="1"/>
</dbReference>
<feature type="region of interest" description="Disordered" evidence="6">
    <location>
        <begin position="1"/>
        <end position="94"/>
    </location>
</feature>
<feature type="region of interest" description="Disordered" evidence="6">
    <location>
        <begin position="603"/>
        <end position="672"/>
    </location>
</feature>
<evidence type="ECO:0000256" key="7">
    <source>
        <dbReference type="SAM" id="Phobius"/>
    </source>
</evidence>
<feature type="region of interest" description="Disordered" evidence="6">
    <location>
        <begin position="790"/>
        <end position="818"/>
    </location>
</feature>
<evidence type="ECO:0000313" key="10">
    <source>
        <dbReference type="Proteomes" id="UP001163046"/>
    </source>
</evidence>
<feature type="compositionally biased region" description="Basic residues" evidence="6">
    <location>
        <begin position="46"/>
        <end position="55"/>
    </location>
</feature>
<name>A0A9W9YGJ3_9CNID</name>
<feature type="transmembrane region" description="Helical" evidence="7">
    <location>
        <begin position="210"/>
        <end position="228"/>
    </location>
</feature>
<dbReference type="OrthoDB" id="5968424at2759"/>
<dbReference type="InterPro" id="IPR012496">
    <property type="entry name" value="TMC_dom"/>
</dbReference>
<keyword evidence="10" id="KW-1185">Reference proteome</keyword>
<feature type="compositionally biased region" description="Polar residues" evidence="6">
    <location>
        <begin position="759"/>
        <end position="769"/>
    </location>
</feature>
<dbReference type="Proteomes" id="UP001163046">
    <property type="component" value="Unassembled WGS sequence"/>
</dbReference>
<feature type="compositionally biased region" description="Basic and acidic residues" evidence="6">
    <location>
        <begin position="603"/>
        <end position="626"/>
    </location>
</feature>
<feature type="compositionally biased region" description="Basic and acidic residues" evidence="6">
    <location>
        <begin position="636"/>
        <end position="646"/>
    </location>
</feature>
<feature type="transmembrane region" description="Helical" evidence="7">
    <location>
        <begin position="389"/>
        <end position="410"/>
    </location>
</feature>
<keyword evidence="3 7" id="KW-0812">Transmembrane</keyword>
<feature type="transmembrane region" description="Helical" evidence="7">
    <location>
        <begin position="310"/>
        <end position="333"/>
    </location>
</feature>
<dbReference type="GO" id="GO:0005886">
    <property type="term" value="C:plasma membrane"/>
    <property type="evidence" value="ECO:0007669"/>
    <property type="project" value="InterPro"/>
</dbReference>
<evidence type="ECO:0000256" key="6">
    <source>
        <dbReference type="SAM" id="MobiDB-lite"/>
    </source>
</evidence>
<evidence type="ECO:0000256" key="4">
    <source>
        <dbReference type="ARBA" id="ARBA00022989"/>
    </source>
</evidence>
<keyword evidence="5 7" id="KW-0472">Membrane</keyword>
<feature type="compositionally biased region" description="Basic and acidic residues" evidence="6">
    <location>
        <begin position="24"/>
        <end position="42"/>
    </location>
</feature>
<feature type="transmembrane region" description="Helical" evidence="7">
    <location>
        <begin position="550"/>
        <end position="571"/>
    </location>
</feature>
<feature type="transmembrane region" description="Helical" evidence="7">
    <location>
        <begin position="234"/>
        <end position="259"/>
    </location>
</feature>
<feature type="transmembrane region" description="Helical" evidence="7">
    <location>
        <begin position="280"/>
        <end position="298"/>
    </location>
</feature>
<evidence type="ECO:0000313" key="9">
    <source>
        <dbReference type="EMBL" id="KAJ7334426.1"/>
    </source>
</evidence>
<evidence type="ECO:0000256" key="2">
    <source>
        <dbReference type="ARBA" id="ARBA00006510"/>
    </source>
</evidence>
<evidence type="ECO:0000256" key="5">
    <source>
        <dbReference type="ARBA" id="ARBA00023136"/>
    </source>
</evidence>
<dbReference type="PANTHER" id="PTHR23302">
    <property type="entry name" value="TRANSMEMBRANE CHANNEL-RELATED"/>
    <property type="match status" value="1"/>
</dbReference>
<proteinExistence type="inferred from homology"/>
<feature type="transmembrane region" description="Helical" evidence="7">
    <location>
        <begin position="444"/>
        <end position="470"/>
    </location>
</feature>
<feature type="compositionally biased region" description="Polar residues" evidence="6">
    <location>
        <begin position="794"/>
        <end position="808"/>
    </location>
</feature>
<feature type="compositionally biased region" description="Low complexity" evidence="6">
    <location>
        <begin position="709"/>
        <end position="724"/>
    </location>
</feature>
<evidence type="ECO:0000256" key="3">
    <source>
        <dbReference type="ARBA" id="ARBA00022692"/>
    </source>
</evidence>
<feature type="region of interest" description="Disordered" evidence="6">
    <location>
        <begin position="708"/>
        <end position="777"/>
    </location>
</feature>
<comment type="caution">
    <text evidence="9">The sequence shown here is derived from an EMBL/GenBank/DDBJ whole genome shotgun (WGS) entry which is preliminary data.</text>
</comment>
<feature type="compositionally biased region" description="Basic residues" evidence="6">
    <location>
        <begin position="732"/>
        <end position="748"/>
    </location>
</feature>
<feature type="compositionally biased region" description="Basic and acidic residues" evidence="6">
    <location>
        <begin position="749"/>
        <end position="758"/>
    </location>
</feature>
<dbReference type="AlphaFoldDB" id="A0A9W9YGJ3"/>
<dbReference type="Pfam" id="PF07810">
    <property type="entry name" value="TMC"/>
    <property type="match status" value="1"/>
</dbReference>
<feature type="domain" description="TMC" evidence="8">
    <location>
        <begin position="372"/>
        <end position="488"/>
    </location>
</feature>
<feature type="compositionally biased region" description="Polar residues" evidence="6">
    <location>
        <begin position="656"/>
        <end position="668"/>
    </location>
</feature>
<protein>
    <submittedName>
        <fullName evidence="9">Transmembrane channel-like protein 3</fullName>
    </submittedName>
</protein>
<sequence>MSTSGTRTSLEIRGLEEGVSTERNTNDRTSDKNTRPEEDKAPSRSRLLRLRKRPSKLSEGNAKQNEDKDEHRNQEPSVSQESESQRKTPTSTEEVFTDVFENIQLQLEIIGGLREKSWTMDSKLQILRNAKNYVEEHSGDLNRLQHFKESRIRLMSPSTAFSLPENEKHTAQHLTTVLDAKGYLEFSFLFYGYYGNEYIQVGVVKYPLPLAYFVVFLGTYLFSIITVLRAKSLIALRVLANVLVLGVLSASAYLIYLVVKRSEEREKEGRQPTVLEQYEISLAITGMNAVCPVFFKLISLMEQYHPRVALYWELTRIMILYLGNMYVMVISLLNKINQSRETPPDLSSVIEANTTVIPVTSVASNTTVGSLCWETTVGQELFKLTVIDLVALVFSVLSGDLFVSLTVRFLNCFQGRLMDLEKLLGYPEFKLAENVLQLINSQGLIWMGLIFSPGLIMLNILKLVIIMYLRSWAVMVTNVPPKRIFKASHRFYLFLLLVMLFLCILAVGYAAVEIEPSKWCGPFRGKRNMYTVLTESIDNGPALLDTVVDYLSGPSVVIPVFILMAIAIYYYRSKASYFKSSNRELVLQLQYERMEDRKKLFRRASELHPNTSKEDENPNHPRDQTRRSPGRSKSHHNSDQRTRNTNDNELPGGRMKSSSSLTQLTSGVSRMRQAQCEDMVPIVTYDGAEDTNATANTHAHREVKVIVHRTSSSSSSTTSSVRSVGQRMTTARGKHVRSRDHFHHRRRHQTSEHSESETRSPWQSPSSCTVERRSDREASIQLQVIDIAKDDATTSEPCCETSQETIKQGGSLADMFDS</sequence>
<reference evidence="9" key="1">
    <citation type="submission" date="2023-01" db="EMBL/GenBank/DDBJ databases">
        <title>Genome assembly of the deep-sea coral Lophelia pertusa.</title>
        <authorList>
            <person name="Herrera S."/>
            <person name="Cordes E."/>
        </authorList>
    </citation>
    <scope>NUCLEOTIDE SEQUENCE</scope>
    <source>
        <strain evidence="9">USNM1676648</strain>
        <tissue evidence="9">Polyp</tissue>
    </source>
</reference>
<dbReference type="InterPro" id="IPR038900">
    <property type="entry name" value="TMC"/>
</dbReference>
<organism evidence="9 10">
    <name type="scientific">Desmophyllum pertusum</name>
    <dbReference type="NCBI Taxonomy" id="174260"/>
    <lineage>
        <taxon>Eukaryota</taxon>
        <taxon>Metazoa</taxon>
        <taxon>Cnidaria</taxon>
        <taxon>Anthozoa</taxon>
        <taxon>Hexacorallia</taxon>
        <taxon>Scleractinia</taxon>
        <taxon>Caryophylliina</taxon>
        <taxon>Caryophylliidae</taxon>
        <taxon>Desmophyllum</taxon>
    </lineage>
</organism>
<evidence type="ECO:0000256" key="1">
    <source>
        <dbReference type="ARBA" id="ARBA00004141"/>
    </source>
</evidence>
<evidence type="ECO:0000259" key="8">
    <source>
        <dbReference type="Pfam" id="PF07810"/>
    </source>
</evidence>
<feature type="compositionally biased region" description="Basic and acidic residues" evidence="6">
    <location>
        <begin position="64"/>
        <end position="74"/>
    </location>
</feature>
<gene>
    <name evidence="9" type="primary">TMC3_1</name>
    <name evidence="9" type="ORF">OS493_014740</name>
</gene>
<keyword evidence="4 7" id="KW-1133">Transmembrane helix</keyword>